<comment type="caution">
    <text evidence="3">The sequence shown here is derived from an EMBL/GenBank/DDBJ whole genome shotgun (WGS) entry which is preliminary data.</text>
</comment>
<gene>
    <name evidence="3" type="ORF">DW150_16585</name>
</gene>
<dbReference type="InterPro" id="IPR001296">
    <property type="entry name" value="Glyco_trans_1"/>
</dbReference>
<keyword evidence="1 3" id="KW-0808">Transferase</keyword>
<dbReference type="EMBL" id="QRLF01000030">
    <property type="protein sequence ID" value="RHI87654.1"/>
    <property type="molecule type" value="Genomic_DNA"/>
</dbReference>
<dbReference type="AlphaFoldDB" id="A0A415BMW7"/>
<organism evidence="3 4">
    <name type="scientific">Phocaeicola vulgatus</name>
    <name type="common">Bacteroides vulgatus</name>
    <dbReference type="NCBI Taxonomy" id="821"/>
    <lineage>
        <taxon>Bacteria</taxon>
        <taxon>Pseudomonadati</taxon>
        <taxon>Bacteroidota</taxon>
        <taxon>Bacteroidia</taxon>
        <taxon>Bacteroidales</taxon>
        <taxon>Bacteroidaceae</taxon>
        <taxon>Phocaeicola</taxon>
    </lineage>
</organism>
<proteinExistence type="predicted"/>
<evidence type="ECO:0000256" key="1">
    <source>
        <dbReference type="ARBA" id="ARBA00022679"/>
    </source>
</evidence>
<dbReference type="RefSeq" id="WP_118291618.1">
    <property type="nucleotide sequence ID" value="NZ_QRLF01000030.1"/>
</dbReference>
<dbReference type="Proteomes" id="UP000285777">
    <property type="component" value="Unassembled WGS sequence"/>
</dbReference>
<dbReference type="PANTHER" id="PTHR46401:SF2">
    <property type="entry name" value="GLYCOSYLTRANSFERASE WBBK-RELATED"/>
    <property type="match status" value="1"/>
</dbReference>
<dbReference type="GO" id="GO:0016757">
    <property type="term" value="F:glycosyltransferase activity"/>
    <property type="evidence" value="ECO:0007669"/>
    <property type="project" value="InterPro"/>
</dbReference>
<feature type="domain" description="Glycosyl transferase family 1" evidence="2">
    <location>
        <begin position="190"/>
        <end position="317"/>
    </location>
</feature>
<name>A0A415BMW7_PHOVU</name>
<dbReference type="Gene3D" id="3.40.50.2000">
    <property type="entry name" value="Glycogen Phosphorylase B"/>
    <property type="match status" value="2"/>
</dbReference>
<dbReference type="SUPFAM" id="SSF53756">
    <property type="entry name" value="UDP-Glycosyltransferase/glycogen phosphorylase"/>
    <property type="match status" value="1"/>
</dbReference>
<evidence type="ECO:0000313" key="4">
    <source>
        <dbReference type="Proteomes" id="UP000285777"/>
    </source>
</evidence>
<protein>
    <submittedName>
        <fullName evidence="3">Glycosyltransferase</fullName>
    </submittedName>
</protein>
<sequence length="378" mass="43937">MKLKVLYILHVSNMHGSTRSLLNLILNTSKNIIPVLLLPTCLDSDLKNILDSNNIKYHESHFIVNSILPTIKKNWLEYGLRYVKLMLYKFLFLCEVIFVSFKYKPVIIHTNVGTIYEGYRASKILHIPHIWHLREYQDKDFKWNFLYGKLNFEKKLNKSYVICITKDIQRYFNLLDNQKHFTIYNGILSRKSVDFRPKKKYFLIASRISPNKGQLDAIKAFAIYLKNNVDWKLIIAGDGDVFYIQKLREISQKLQIGYAVDFIGFQNANRIFELMAESAALIVPSQYEGFGRMTAEACYAGTTVIGRYTGGTKEILDSIVGYKFLSMDELVNCMEEVGQIVNTKLYNSNIKKSQFIAQELYSIEQNAEKILELYKTIV</sequence>
<evidence type="ECO:0000313" key="3">
    <source>
        <dbReference type="EMBL" id="RHI87654.1"/>
    </source>
</evidence>
<evidence type="ECO:0000259" key="2">
    <source>
        <dbReference type="Pfam" id="PF00534"/>
    </source>
</evidence>
<dbReference type="CDD" id="cd03801">
    <property type="entry name" value="GT4_PimA-like"/>
    <property type="match status" value="1"/>
</dbReference>
<dbReference type="PANTHER" id="PTHR46401">
    <property type="entry name" value="GLYCOSYLTRANSFERASE WBBK-RELATED"/>
    <property type="match status" value="1"/>
</dbReference>
<reference evidence="3 4" key="1">
    <citation type="submission" date="2018-08" db="EMBL/GenBank/DDBJ databases">
        <title>A genome reference for cultivated species of the human gut microbiota.</title>
        <authorList>
            <person name="Zou Y."/>
            <person name="Xue W."/>
            <person name="Luo G."/>
        </authorList>
    </citation>
    <scope>NUCLEOTIDE SEQUENCE [LARGE SCALE GENOMIC DNA]</scope>
    <source>
        <strain evidence="3 4">AM13-21</strain>
    </source>
</reference>
<accession>A0A415BMW7</accession>
<dbReference type="Pfam" id="PF00534">
    <property type="entry name" value="Glycos_transf_1"/>
    <property type="match status" value="1"/>
</dbReference>